<name>G3IFC1_CRIGR</name>
<gene>
    <name evidence="2" type="ORF">I79_022442</name>
</gene>
<proteinExistence type="predicted"/>
<evidence type="ECO:0000313" key="2">
    <source>
        <dbReference type="EMBL" id="EGW02300.1"/>
    </source>
</evidence>
<dbReference type="Proteomes" id="UP000001075">
    <property type="component" value="Unassembled WGS sequence"/>
</dbReference>
<evidence type="ECO:0000313" key="3">
    <source>
        <dbReference type="Proteomes" id="UP000001075"/>
    </source>
</evidence>
<accession>G3IFC1</accession>
<protein>
    <submittedName>
        <fullName evidence="2">Uncharacterized protein</fullName>
    </submittedName>
</protein>
<evidence type="ECO:0000256" key="1">
    <source>
        <dbReference type="SAM" id="MobiDB-lite"/>
    </source>
</evidence>
<feature type="region of interest" description="Disordered" evidence="1">
    <location>
        <begin position="1"/>
        <end position="30"/>
    </location>
</feature>
<dbReference type="EMBL" id="JH002356">
    <property type="protein sequence ID" value="EGW02300.1"/>
    <property type="molecule type" value="Genomic_DNA"/>
</dbReference>
<reference evidence="3" key="1">
    <citation type="journal article" date="2011" name="Nat. Biotechnol.">
        <title>The genomic sequence of the Chinese hamster ovary (CHO)-K1 cell line.</title>
        <authorList>
            <person name="Xu X."/>
            <person name="Nagarajan H."/>
            <person name="Lewis N.E."/>
            <person name="Pan S."/>
            <person name="Cai Z."/>
            <person name="Liu X."/>
            <person name="Chen W."/>
            <person name="Xie M."/>
            <person name="Wang W."/>
            <person name="Hammond S."/>
            <person name="Andersen M.R."/>
            <person name="Neff N."/>
            <person name="Passarelli B."/>
            <person name="Koh W."/>
            <person name="Fan H.C."/>
            <person name="Wang J."/>
            <person name="Gui Y."/>
            <person name="Lee K.H."/>
            <person name="Betenbaugh M.J."/>
            <person name="Quake S.R."/>
            <person name="Famili I."/>
            <person name="Palsson B.O."/>
            <person name="Wang J."/>
        </authorList>
    </citation>
    <scope>NUCLEOTIDE SEQUENCE [LARGE SCALE GENOMIC DNA]</scope>
    <source>
        <strain evidence="3">CHO K1 cell line</strain>
    </source>
</reference>
<feature type="compositionally biased region" description="Polar residues" evidence="1">
    <location>
        <begin position="1"/>
        <end position="14"/>
    </location>
</feature>
<dbReference type="AlphaFoldDB" id="G3IFC1"/>
<sequence length="61" mass="6327">MESGSKVSSATMKPSVSGEGTEAQPQALPPAISVPTPLFLPIRALPADHTMILSRRLEGGI</sequence>
<dbReference type="InParanoid" id="G3IFC1"/>
<organism evidence="2 3">
    <name type="scientific">Cricetulus griseus</name>
    <name type="common">Chinese hamster</name>
    <name type="synonym">Cricetulus barabensis griseus</name>
    <dbReference type="NCBI Taxonomy" id="10029"/>
    <lineage>
        <taxon>Eukaryota</taxon>
        <taxon>Metazoa</taxon>
        <taxon>Chordata</taxon>
        <taxon>Craniata</taxon>
        <taxon>Vertebrata</taxon>
        <taxon>Euteleostomi</taxon>
        <taxon>Mammalia</taxon>
        <taxon>Eutheria</taxon>
        <taxon>Euarchontoglires</taxon>
        <taxon>Glires</taxon>
        <taxon>Rodentia</taxon>
        <taxon>Myomorpha</taxon>
        <taxon>Muroidea</taxon>
        <taxon>Cricetidae</taxon>
        <taxon>Cricetinae</taxon>
        <taxon>Cricetulus</taxon>
    </lineage>
</organism>